<sequence length="72" mass="8542">MERADFKLKEVTSRIGPASYMEVYRSTNEDAELLYEGIRVRAHDKIEDFDSLIVKFIETIDKPRLGMRVWVY</sequence>
<dbReference type="AlphaFoldDB" id="A0A0M6WI01"/>
<dbReference type="EMBL" id="CVRQ01000014">
    <property type="protein sequence ID" value="CRL35748.1"/>
    <property type="molecule type" value="Genomic_DNA"/>
</dbReference>
<proteinExistence type="predicted"/>
<name>A0A0M6WI01_9FIRM</name>
<reference evidence="2" key="1">
    <citation type="submission" date="2015-05" db="EMBL/GenBank/DDBJ databases">
        <authorList>
            <consortium name="Pathogen Informatics"/>
        </authorList>
    </citation>
    <scope>NUCLEOTIDE SEQUENCE [LARGE SCALE GENOMIC DNA]</scope>
    <source>
        <strain evidence="2">T1-815</strain>
    </source>
</reference>
<dbReference type="RefSeq" id="WP_055061494.1">
    <property type="nucleotide sequence ID" value="NZ_CVRQ01000014.1"/>
</dbReference>
<gene>
    <name evidence="1" type="ORF">T1815_11821</name>
</gene>
<evidence type="ECO:0000313" key="1">
    <source>
        <dbReference type="EMBL" id="CRL35748.1"/>
    </source>
</evidence>
<evidence type="ECO:0000313" key="2">
    <source>
        <dbReference type="Proteomes" id="UP000049472"/>
    </source>
</evidence>
<dbReference type="Proteomes" id="UP000049472">
    <property type="component" value="Unassembled WGS sequence"/>
</dbReference>
<accession>A0A0M6WI01</accession>
<protein>
    <submittedName>
        <fullName evidence="1">Uncharacterized protein</fullName>
    </submittedName>
</protein>
<keyword evidence="2" id="KW-1185">Reference proteome</keyword>
<organism evidence="1 2">
    <name type="scientific">Agathobacter rectalis</name>
    <dbReference type="NCBI Taxonomy" id="39491"/>
    <lineage>
        <taxon>Bacteria</taxon>
        <taxon>Bacillati</taxon>
        <taxon>Bacillota</taxon>
        <taxon>Clostridia</taxon>
        <taxon>Lachnospirales</taxon>
        <taxon>Lachnospiraceae</taxon>
        <taxon>Agathobacter</taxon>
    </lineage>
</organism>